<dbReference type="InterPro" id="IPR044016">
    <property type="entry name" value="Big_13"/>
</dbReference>
<keyword evidence="4" id="KW-1185">Reference proteome</keyword>
<gene>
    <name evidence="3" type="ORF">D6C13_23225</name>
</gene>
<evidence type="ECO:0000313" key="4">
    <source>
        <dbReference type="Proteomes" id="UP000284908"/>
    </source>
</evidence>
<evidence type="ECO:0000313" key="3">
    <source>
        <dbReference type="EMBL" id="RJT35136.1"/>
    </source>
</evidence>
<feature type="domain" description="Bacterial Ig-like" evidence="2">
    <location>
        <begin position="368"/>
        <end position="440"/>
    </location>
</feature>
<reference evidence="3 4" key="1">
    <citation type="submission" date="2018-09" db="EMBL/GenBank/DDBJ databases">
        <authorList>
            <person name="Le Fleche-Mateos A."/>
        </authorList>
    </citation>
    <scope>NUCLEOTIDE SEQUENCE [LARGE SCALE GENOMIC DNA]</scope>
    <source>
        <strain evidence="3 4">DSM 27399</strain>
    </source>
</reference>
<dbReference type="EMBL" id="RAHH01000040">
    <property type="protein sequence ID" value="RJT35136.1"/>
    <property type="molecule type" value="Genomic_DNA"/>
</dbReference>
<comment type="caution">
    <text evidence="3">The sequence shown here is derived from an EMBL/GenBank/DDBJ whole genome shotgun (WGS) entry which is preliminary data.</text>
</comment>
<sequence length="750" mass="79521">MGTSDSSAGYSVETVATNADVFATPEIAYIIDDVGLHTGQVTDGGKTDDTQPELHGTGEPGSVVIVTMYGPITGKTYTLGHVTVGNDGTWHYQFTGKQGMQAGHGAENIFHVSSVDTDGHTVTSDAFTVTLTGSNADDNTPPDITPPDAPVITEVYDDVGTQQGPVANGGSTDDSQLKISGTAEHDSIVVISHVVESTGAIYVDGSVVADASGHWVFEMTGPFQPSFGNRIITATATDAAGNTSEPSDSFVVNFVDTNQDDITPPDQPTIDSFHDDAGNSLSGATTDDATPTLQGHAEANSIVNVYEGGTLLGSTIAGADGTWSYTTPERADGMHDFTVTATDAAGNTSAHSADFVVNVVSEIITMVTPTIDSYHDDAGASFGSGTYTDDRDPTLHGHAQAGSIVRVYIDNGREGTAIADADGNWQYTPKYNLLHTHVFTVDSVLQGNLSDTSEKFVINIEPQPESSYHWDFNDETFQGWSVLGEHATSEDGFTNSITTNQRAEFRTDKRFGKDYNGDVMSTKIYVEAGKTYDFSYQYGHITDYKMLTAANVGLTVDGQLVGGYHTATDAAQTITGSWTAKTSGEITLAFNDKVSTGSGNDFWIDNISAVQQGVSAQAETQALTLSRVQTEDTHTDASANNANLIELSTAIQSPAHADITDHVQNTLHLTLSDILSEAHPNLFVQDGKQQLAVTGDQGDVVELKVEDITHAEWQDSGAVTAGGIQYEVYQHAGSDVELLVQHGLELHQVS</sequence>
<protein>
    <recommendedName>
        <fullName evidence="2">Bacterial Ig-like domain-containing protein</fullName>
    </recommendedName>
</protein>
<dbReference type="InterPro" id="IPR010221">
    <property type="entry name" value="VCBS_dom"/>
</dbReference>
<dbReference type="Proteomes" id="UP000284908">
    <property type="component" value="Unassembled WGS sequence"/>
</dbReference>
<dbReference type="NCBIfam" id="TIGR01965">
    <property type="entry name" value="VCBS_repeat"/>
    <property type="match status" value="1"/>
</dbReference>
<feature type="region of interest" description="Disordered" evidence="1">
    <location>
        <begin position="260"/>
        <end position="282"/>
    </location>
</feature>
<feature type="domain" description="Bacterial Ig-like" evidence="2">
    <location>
        <begin position="267"/>
        <end position="357"/>
    </location>
</feature>
<proteinExistence type="predicted"/>
<accession>A0A419N314</accession>
<dbReference type="Pfam" id="PF19077">
    <property type="entry name" value="Big_13"/>
    <property type="match status" value="2"/>
</dbReference>
<dbReference type="AlphaFoldDB" id="A0A419N314"/>
<dbReference type="NCBIfam" id="NF033510">
    <property type="entry name" value="Ca_tandemer"/>
    <property type="match status" value="2"/>
</dbReference>
<organism evidence="3 4">
    <name type="scientific">Rahnella woolbedingensis</name>
    <dbReference type="NCBI Taxonomy" id="1510574"/>
    <lineage>
        <taxon>Bacteria</taxon>
        <taxon>Pseudomonadati</taxon>
        <taxon>Pseudomonadota</taxon>
        <taxon>Gammaproteobacteria</taxon>
        <taxon>Enterobacterales</taxon>
        <taxon>Yersiniaceae</taxon>
        <taxon>Rahnella</taxon>
    </lineage>
</organism>
<name>A0A419N314_9GAMM</name>
<feature type="compositionally biased region" description="Low complexity" evidence="1">
    <location>
        <begin position="260"/>
        <end position="271"/>
    </location>
</feature>
<dbReference type="InterPro" id="IPR013783">
    <property type="entry name" value="Ig-like_fold"/>
</dbReference>
<evidence type="ECO:0000256" key="1">
    <source>
        <dbReference type="SAM" id="MobiDB-lite"/>
    </source>
</evidence>
<evidence type="ECO:0000259" key="2">
    <source>
        <dbReference type="Pfam" id="PF19077"/>
    </source>
</evidence>
<dbReference type="Gene3D" id="2.60.40.10">
    <property type="entry name" value="Immunoglobulins"/>
    <property type="match status" value="4"/>
</dbReference>